<accession>A0A1F6DA81</accession>
<gene>
    <name evidence="2" type="ORF">A2853_03325</name>
</gene>
<comment type="caution">
    <text evidence="2">The sequence shown here is derived from an EMBL/GenBank/DDBJ whole genome shotgun (WGS) entry which is preliminary data.</text>
</comment>
<evidence type="ECO:0000313" key="2">
    <source>
        <dbReference type="EMBL" id="OGG57932.1"/>
    </source>
</evidence>
<name>A0A1F6DA81_9BACT</name>
<sequence>MLTIFPEILFLSPLAPFLIRIALAVLFGSVSWSHVQRLDALVRTLAVLEAAIAVLLAVGAWTQPAALVASAIVVLWLALPNMRATAVSTALLALIMALSLVVTGAGAFAFDLPL</sequence>
<keyword evidence="1" id="KW-0812">Transmembrane</keyword>
<dbReference type="Proteomes" id="UP000177958">
    <property type="component" value="Unassembled WGS sequence"/>
</dbReference>
<reference evidence="2 3" key="1">
    <citation type="journal article" date="2016" name="Nat. Commun.">
        <title>Thousands of microbial genomes shed light on interconnected biogeochemical processes in an aquifer system.</title>
        <authorList>
            <person name="Anantharaman K."/>
            <person name="Brown C.T."/>
            <person name="Hug L.A."/>
            <person name="Sharon I."/>
            <person name="Castelle C.J."/>
            <person name="Probst A.J."/>
            <person name="Thomas B.C."/>
            <person name="Singh A."/>
            <person name="Wilkins M.J."/>
            <person name="Karaoz U."/>
            <person name="Brodie E.L."/>
            <person name="Williams K.H."/>
            <person name="Hubbard S.S."/>
            <person name="Banfield J.F."/>
        </authorList>
    </citation>
    <scope>NUCLEOTIDE SEQUENCE [LARGE SCALE GENOMIC DNA]</scope>
</reference>
<dbReference type="AlphaFoldDB" id="A0A1F6DA81"/>
<protein>
    <recommendedName>
        <fullName evidence="4">DoxX family protein</fullName>
    </recommendedName>
</protein>
<evidence type="ECO:0000313" key="3">
    <source>
        <dbReference type="Proteomes" id="UP000177958"/>
    </source>
</evidence>
<evidence type="ECO:0000256" key="1">
    <source>
        <dbReference type="SAM" id="Phobius"/>
    </source>
</evidence>
<keyword evidence="1" id="KW-0472">Membrane</keyword>
<organism evidence="2 3">
    <name type="scientific">Candidatus Kaiserbacteria bacterium RIFCSPHIGHO2_01_FULL_55_17</name>
    <dbReference type="NCBI Taxonomy" id="1798484"/>
    <lineage>
        <taxon>Bacteria</taxon>
        <taxon>Candidatus Kaiseribacteriota</taxon>
    </lineage>
</organism>
<keyword evidence="1" id="KW-1133">Transmembrane helix</keyword>
<dbReference type="EMBL" id="MFKX01000008">
    <property type="protein sequence ID" value="OGG57932.1"/>
    <property type="molecule type" value="Genomic_DNA"/>
</dbReference>
<proteinExistence type="predicted"/>
<evidence type="ECO:0008006" key="4">
    <source>
        <dbReference type="Google" id="ProtNLM"/>
    </source>
</evidence>
<feature type="transmembrane region" description="Helical" evidence="1">
    <location>
        <begin position="91"/>
        <end position="110"/>
    </location>
</feature>
<feature type="transmembrane region" description="Helical" evidence="1">
    <location>
        <begin position="48"/>
        <end position="79"/>
    </location>
</feature>